<dbReference type="InterPro" id="IPR042516">
    <property type="entry name" value="Prp8_U5-snRNA-bd_sf"/>
</dbReference>
<dbReference type="GO" id="GO:0030623">
    <property type="term" value="F:U5 snRNA binding"/>
    <property type="evidence" value="ECO:0007669"/>
    <property type="project" value="InterPro"/>
</dbReference>
<dbReference type="GO" id="GO:0030619">
    <property type="term" value="F:U1 snRNA binding"/>
    <property type="evidence" value="ECO:0007669"/>
    <property type="project" value="TreeGrafter"/>
</dbReference>
<dbReference type="InterPro" id="IPR019581">
    <property type="entry name" value="Prp8_U5-snRNA-bd"/>
</dbReference>
<dbReference type="InterPro" id="IPR027652">
    <property type="entry name" value="PRP8"/>
</dbReference>
<dbReference type="RefSeq" id="XP_041287182.1">
    <property type="nucleotide sequence ID" value="XM_041440002.1"/>
</dbReference>
<dbReference type="InterPro" id="IPR012337">
    <property type="entry name" value="RNaseH-like_sf"/>
</dbReference>
<dbReference type="PANTHER" id="PTHR11140">
    <property type="entry name" value="PRE-MRNA SPLICING FACTOR PRP8"/>
    <property type="match status" value="1"/>
</dbReference>
<keyword evidence="5" id="KW-1185">Reference proteome</keyword>
<dbReference type="Pfam" id="PF12134">
    <property type="entry name" value="PRP8_domainIV"/>
    <property type="match status" value="1"/>
</dbReference>
<dbReference type="OrthoDB" id="1931567at2759"/>
<dbReference type="Gene3D" id="3.90.1570.40">
    <property type="match status" value="1"/>
</dbReference>
<evidence type="ECO:0000259" key="1">
    <source>
        <dbReference type="Pfam" id="PF10596"/>
    </source>
</evidence>
<sequence>MYHWVGFGPWMGVERQPMKREKSGRSVRLCARAGTLQPSRESSGRYARLAGKLRFIANPDPTNNNIIRYNNKHCWPRDCRMRLIKHDINLGRAVFWNVKNSLPCSLTTIEWEDTFVSVYSKDNPQLLFLMCGFKVRILPKIRTMGGKQFSLKDAVWNLTNEQTKDRTAQAFLHVSDDGVQQFNNRIRQVLMSSGSTTFSKIVNKWNTVLIGLMTYYREAVIHTNELLDSLVKAENKIQTHVKIGLNSKMPSCFPPVVFYTPKELGGLGMLSMGHVLIPQSDLRWSKQTDVGVTHFRAGMTHEEDQLIPNLYRYLQPWEAEFLDSARVWSEYSMKRKEANAQNRRLTLEDLEDSWDCGIPRINTLFQKDRHTLAYDRGWHVRTDWKHNPFWWTSQHHDGKLWQLNNYCVDVIAALGGVEGILEHTLFKGTYFSTWEGLFWEKVSGFEESMSDLNQIPNCRFTLWWSPTINRANVYVGFQVQLDLTGIFMHGKIPTFKISLIQIFCEISPLQIETVQKETIHPHKSYKMNSSCTDILLFSAYKWNVSQPSLVTDNKNILDGTTSNKYWIDVQLRWGDFDTHDIERYTLSIYPSPTGVMIGMNLAYNLWSAYSNWFPAMAKIMKANPACHVLCERICKGLQLYSSKPTEPYLNSRNYSELFSNQIIWFVDDTIHKMFEGNLTTKLINGIIFIFNPRYAQLFLKIIHTRVWAGQKCLGQLTKWKTAEEVAALVHSLPVEEQPKQVIVTHKGMLDPLEVHLLDFPNIACMKMEKFSDLILREPQMVLLSLYDDWLKSVSSYTTFSRLILLLRGLHVNKKAKIILHLDNKVEVSMKDLILAVSNFAHFLNLNSLSPSISASGTASTSRPCVQHQQMAKLEKSNEAQGQVTAVQTQTTNVHSDTIQTVFSSKSDWRVHAISATHLPLRLQYIYVSNDDIKDNAASYTHVLPKNILWAFITAADLRTQVAAFLYSVSPSRSRRPTQSYEYLGVKVTIALSCPTSCQRMTSFSKISDLLGGSRHKHLNSVIFLPQTSPFKPS</sequence>
<dbReference type="GO" id="GO:0000244">
    <property type="term" value="P:spliceosomal tri-snRNP complex assembly"/>
    <property type="evidence" value="ECO:0007669"/>
    <property type="project" value="TreeGrafter"/>
</dbReference>
<evidence type="ECO:0000259" key="2">
    <source>
        <dbReference type="Pfam" id="PF10597"/>
    </source>
</evidence>
<dbReference type="InterPro" id="IPR021983">
    <property type="entry name" value="PRP8_domainIV"/>
</dbReference>
<dbReference type="InterPro" id="IPR043172">
    <property type="entry name" value="Prp8_domainIV_palm"/>
</dbReference>
<dbReference type="GeneID" id="64702261"/>
<dbReference type="GO" id="GO:0030620">
    <property type="term" value="F:U2 snRNA binding"/>
    <property type="evidence" value="ECO:0007669"/>
    <property type="project" value="TreeGrafter"/>
</dbReference>
<protein>
    <submittedName>
        <fullName evidence="4">PRP8 domain IV core-domain-containing protein</fullName>
    </submittedName>
</protein>
<feature type="domain" description="Pre-mRNA-processing-splicing factor 8 U5-snRNA-binding" evidence="2">
    <location>
        <begin position="179"/>
        <end position="314"/>
    </location>
</feature>
<evidence type="ECO:0000259" key="3">
    <source>
        <dbReference type="Pfam" id="PF12134"/>
    </source>
</evidence>
<dbReference type="FunFam" id="3.30.43.40:FF:000001">
    <property type="entry name" value="Pre-mRNA-processing-splicing factor 8"/>
    <property type="match status" value="1"/>
</dbReference>
<proteinExistence type="predicted"/>
<feature type="domain" description="Pre-mRNA-processing-splicing factor 8 U6-snRNA-binding" evidence="1">
    <location>
        <begin position="384"/>
        <end position="504"/>
    </location>
</feature>
<dbReference type="Pfam" id="PF10597">
    <property type="entry name" value="U5_2-snRNA_bdg"/>
    <property type="match status" value="1"/>
</dbReference>
<dbReference type="Gene3D" id="3.30.43.40">
    <property type="entry name" value="Pre-mRNA-processing-splicing factor 8, U5-snRNA-binding domain"/>
    <property type="match status" value="1"/>
</dbReference>
<dbReference type="Gene3D" id="3.40.140.10">
    <property type="entry name" value="Cytidine Deaminase, domain 2"/>
    <property type="match status" value="1"/>
</dbReference>
<organism evidence="4 5">
    <name type="scientific">Suillus discolor</name>
    <dbReference type="NCBI Taxonomy" id="1912936"/>
    <lineage>
        <taxon>Eukaryota</taxon>
        <taxon>Fungi</taxon>
        <taxon>Dikarya</taxon>
        <taxon>Basidiomycota</taxon>
        <taxon>Agaricomycotina</taxon>
        <taxon>Agaricomycetes</taxon>
        <taxon>Agaricomycetidae</taxon>
        <taxon>Boletales</taxon>
        <taxon>Suillineae</taxon>
        <taxon>Suillaceae</taxon>
        <taxon>Suillus</taxon>
    </lineage>
</organism>
<accession>A0A9P7EXA1</accession>
<dbReference type="InterPro" id="IPR019580">
    <property type="entry name" value="Prp8_U6-snRNA-bd"/>
</dbReference>
<dbReference type="InterPro" id="IPR043173">
    <property type="entry name" value="Prp8_domainIV_fingers"/>
</dbReference>
<feature type="domain" description="PRP8" evidence="3">
    <location>
        <begin position="646"/>
        <end position="832"/>
    </location>
</feature>
<name>A0A9P7EXA1_9AGAM</name>
<evidence type="ECO:0000313" key="4">
    <source>
        <dbReference type="EMBL" id="KAG2093356.1"/>
    </source>
</evidence>
<dbReference type="Gene3D" id="3.30.420.230">
    <property type="match status" value="1"/>
</dbReference>
<dbReference type="Gene3D" id="1.20.80.40">
    <property type="match status" value="1"/>
</dbReference>
<reference evidence="4" key="1">
    <citation type="journal article" date="2020" name="New Phytol.">
        <title>Comparative genomics reveals dynamic genome evolution in host specialist ectomycorrhizal fungi.</title>
        <authorList>
            <person name="Lofgren L.A."/>
            <person name="Nguyen N.H."/>
            <person name="Vilgalys R."/>
            <person name="Ruytinx J."/>
            <person name="Liao H.L."/>
            <person name="Branco S."/>
            <person name="Kuo A."/>
            <person name="LaButti K."/>
            <person name="Lipzen A."/>
            <person name="Andreopoulos W."/>
            <person name="Pangilinan J."/>
            <person name="Riley R."/>
            <person name="Hundley H."/>
            <person name="Na H."/>
            <person name="Barry K."/>
            <person name="Grigoriev I.V."/>
            <person name="Stajich J.E."/>
            <person name="Kennedy P.G."/>
        </authorList>
    </citation>
    <scope>NUCLEOTIDE SEQUENCE</scope>
    <source>
        <strain evidence="4">FC423</strain>
    </source>
</reference>
<dbReference type="GO" id="GO:0097157">
    <property type="term" value="F:pre-mRNA intronic binding"/>
    <property type="evidence" value="ECO:0007669"/>
    <property type="project" value="TreeGrafter"/>
</dbReference>
<dbReference type="Proteomes" id="UP000823399">
    <property type="component" value="Unassembled WGS sequence"/>
</dbReference>
<dbReference type="SUPFAM" id="SSF53098">
    <property type="entry name" value="Ribonuclease H-like"/>
    <property type="match status" value="2"/>
</dbReference>
<dbReference type="PANTHER" id="PTHR11140:SF0">
    <property type="entry name" value="PRE-MRNA-PROCESSING-SPLICING FACTOR 8"/>
    <property type="match status" value="1"/>
</dbReference>
<gene>
    <name evidence="4" type="ORF">F5147DRAFT_747949</name>
</gene>
<comment type="caution">
    <text evidence="4">The sequence shown here is derived from an EMBL/GenBank/DDBJ whole genome shotgun (WGS) entry which is preliminary data.</text>
</comment>
<dbReference type="EMBL" id="JABBWM010000085">
    <property type="protein sequence ID" value="KAG2093356.1"/>
    <property type="molecule type" value="Genomic_DNA"/>
</dbReference>
<dbReference type="GO" id="GO:0017070">
    <property type="term" value="F:U6 snRNA binding"/>
    <property type="evidence" value="ECO:0007669"/>
    <property type="project" value="InterPro"/>
</dbReference>
<dbReference type="AlphaFoldDB" id="A0A9P7EXA1"/>
<dbReference type="GO" id="GO:0005682">
    <property type="term" value="C:U5 snRNP"/>
    <property type="evidence" value="ECO:0007669"/>
    <property type="project" value="TreeGrafter"/>
</dbReference>
<dbReference type="GO" id="GO:0071013">
    <property type="term" value="C:catalytic step 2 spliceosome"/>
    <property type="evidence" value="ECO:0007669"/>
    <property type="project" value="TreeGrafter"/>
</dbReference>
<dbReference type="Pfam" id="PF10596">
    <property type="entry name" value="U6-snRNA_bdg"/>
    <property type="match status" value="1"/>
</dbReference>
<evidence type="ECO:0000313" key="5">
    <source>
        <dbReference type="Proteomes" id="UP000823399"/>
    </source>
</evidence>